<organism evidence="3 4">
    <name type="scientific">Novispirillum itersonii</name>
    <name type="common">Aquaspirillum itersonii</name>
    <dbReference type="NCBI Taxonomy" id="189"/>
    <lineage>
        <taxon>Bacteria</taxon>
        <taxon>Pseudomonadati</taxon>
        <taxon>Pseudomonadota</taxon>
        <taxon>Alphaproteobacteria</taxon>
        <taxon>Rhodospirillales</taxon>
        <taxon>Novispirillaceae</taxon>
        <taxon>Novispirillum</taxon>
    </lineage>
</organism>
<accession>A0A7W9ZLG6</accession>
<feature type="domain" description="Resolvase/invertase-type recombinase catalytic" evidence="1">
    <location>
        <begin position="10"/>
        <end position="166"/>
    </location>
</feature>
<evidence type="ECO:0000259" key="2">
    <source>
        <dbReference type="PROSITE" id="PS51737"/>
    </source>
</evidence>
<dbReference type="RefSeq" id="WP_184266359.1">
    <property type="nucleotide sequence ID" value="NZ_JACIIX010000024.1"/>
</dbReference>
<dbReference type="EMBL" id="JACIIX010000024">
    <property type="protein sequence ID" value="MBB6212409.1"/>
    <property type="molecule type" value="Genomic_DNA"/>
</dbReference>
<feature type="domain" description="Recombinase" evidence="2">
    <location>
        <begin position="156"/>
        <end position="299"/>
    </location>
</feature>
<evidence type="ECO:0000313" key="4">
    <source>
        <dbReference type="Proteomes" id="UP000544872"/>
    </source>
</evidence>
<dbReference type="PANTHER" id="PTHR30461:SF23">
    <property type="entry name" value="DNA RECOMBINASE-RELATED"/>
    <property type="match status" value="1"/>
</dbReference>
<dbReference type="PROSITE" id="PS51736">
    <property type="entry name" value="RECOMBINASES_3"/>
    <property type="match status" value="1"/>
</dbReference>
<name>A0A7W9ZLG6_NOVIT</name>
<comment type="caution">
    <text evidence="3">The sequence shown here is derived from an EMBL/GenBank/DDBJ whole genome shotgun (WGS) entry which is preliminary data.</text>
</comment>
<dbReference type="PROSITE" id="PS51737">
    <property type="entry name" value="RECOMBINASE_DNA_BIND"/>
    <property type="match status" value="1"/>
</dbReference>
<dbReference type="GO" id="GO:0003677">
    <property type="term" value="F:DNA binding"/>
    <property type="evidence" value="ECO:0007669"/>
    <property type="project" value="InterPro"/>
</dbReference>
<dbReference type="InterPro" id="IPR038109">
    <property type="entry name" value="DNA_bind_recomb_sf"/>
</dbReference>
<reference evidence="3 4" key="1">
    <citation type="submission" date="2020-08" db="EMBL/GenBank/DDBJ databases">
        <title>Genomic Encyclopedia of Type Strains, Phase IV (KMG-IV): sequencing the most valuable type-strain genomes for metagenomic binning, comparative biology and taxonomic classification.</title>
        <authorList>
            <person name="Goeker M."/>
        </authorList>
    </citation>
    <scope>NUCLEOTIDE SEQUENCE [LARGE SCALE GENOMIC DNA]</scope>
    <source>
        <strain evidence="3 4">DSM 11590</strain>
    </source>
</reference>
<dbReference type="Pfam" id="PF07508">
    <property type="entry name" value="Recombinase"/>
    <property type="match status" value="1"/>
</dbReference>
<proteinExistence type="predicted"/>
<dbReference type="InterPro" id="IPR006119">
    <property type="entry name" value="Resolv_N"/>
</dbReference>
<dbReference type="InterPro" id="IPR050639">
    <property type="entry name" value="SSR_resolvase"/>
</dbReference>
<dbReference type="Proteomes" id="UP000544872">
    <property type="component" value="Unassembled WGS sequence"/>
</dbReference>
<dbReference type="GO" id="GO:0000150">
    <property type="term" value="F:DNA strand exchange activity"/>
    <property type="evidence" value="ECO:0007669"/>
    <property type="project" value="InterPro"/>
</dbReference>
<dbReference type="SMART" id="SM00857">
    <property type="entry name" value="Resolvase"/>
    <property type="match status" value="1"/>
</dbReference>
<dbReference type="InterPro" id="IPR036162">
    <property type="entry name" value="Resolvase-like_N_sf"/>
</dbReference>
<dbReference type="Pfam" id="PF00239">
    <property type="entry name" value="Resolvase"/>
    <property type="match status" value="1"/>
</dbReference>
<evidence type="ECO:0000259" key="1">
    <source>
        <dbReference type="PROSITE" id="PS51736"/>
    </source>
</evidence>
<dbReference type="SUPFAM" id="SSF53041">
    <property type="entry name" value="Resolvase-like"/>
    <property type="match status" value="1"/>
</dbReference>
<keyword evidence="4" id="KW-1185">Reference proteome</keyword>
<dbReference type="InterPro" id="IPR011109">
    <property type="entry name" value="DNA_bind_recombinase_dom"/>
</dbReference>
<dbReference type="CDD" id="cd00338">
    <property type="entry name" value="Ser_Recombinase"/>
    <property type="match status" value="1"/>
</dbReference>
<dbReference type="Gene3D" id="3.40.50.1390">
    <property type="entry name" value="Resolvase, N-terminal catalytic domain"/>
    <property type="match status" value="1"/>
</dbReference>
<evidence type="ECO:0000313" key="3">
    <source>
        <dbReference type="EMBL" id="MBB6212409.1"/>
    </source>
</evidence>
<dbReference type="AlphaFoldDB" id="A0A7W9ZLG6"/>
<sequence>MQKTPQAVKRAGIYARHSTDKQATSTTDQIARCQVYCASRGYIVTGIYTDEAISGRIRQRPGIQRLLLSAQENVFDVLVTEDLSRVSRKIGQMADTFDLLQYLGISIETVGNGTVSQVDVGLRGTMNALYLTDLADKTRRGMKAAVQRGSLPGGQTYGYRIVRKIGEDGELERGHREIVPEEAEVIRRIYQDYLAGETLSGICEVLNGLAIPSPGGKKWYPSTLIGTASRQSGILRNRLYVGEVVFNRQEWRTHPETGERMAMLRSEAEWITAPAPDLAIISQEVFDAVQVEIAARSRARNDVVRIRKQTKVECHAAEVAEIHRQWRERQEKALTNAMLFFSGRLHCGWSGKKMTALRKGKYSCRTPNCPVCSATMDEFLAPATLALYEISPQPILAHYTDPIYDEKRQAIEARINKAEDDTAQARKEISEMLSILGTGAKVAEIRSFLAEKEAAVRHHHMQRSVAVRDLRALSPTTGQAKAAVSTVHKLADRLKANFMDYQPNIKLRHCIEKVALSLSETGGYTATVEWDIPAVMKLSRTDKS</sequence>
<protein>
    <submittedName>
        <fullName evidence="3">DNA invertase Pin-like site-specific DNA recombinase</fullName>
    </submittedName>
</protein>
<dbReference type="Gene3D" id="3.90.1750.20">
    <property type="entry name" value="Putative Large Serine Recombinase, Chain B, Domain 2"/>
    <property type="match status" value="1"/>
</dbReference>
<gene>
    <name evidence="3" type="ORF">FHS48_003863</name>
</gene>
<dbReference type="PANTHER" id="PTHR30461">
    <property type="entry name" value="DNA-INVERTASE FROM LAMBDOID PROPHAGE"/>
    <property type="match status" value="1"/>
</dbReference>